<evidence type="ECO:0000313" key="2">
    <source>
        <dbReference type="Proteomes" id="UP000289437"/>
    </source>
</evidence>
<comment type="caution">
    <text evidence="1">The sequence shown here is derived from an EMBL/GenBank/DDBJ whole genome shotgun (WGS) entry which is preliminary data.</text>
</comment>
<evidence type="ECO:0000313" key="1">
    <source>
        <dbReference type="EMBL" id="RXH55471.1"/>
    </source>
</evidence>
<name>A0A4Q0T1P9_9BACT</name>
<reference evidence="1 2" key="1">
    <citation type="submission" date="2018-11" db="EMBL/GenBank/DDBJ databases">
        <authorList>
            <person name="Mardanov A.V."/>
            <person name="Ravin N.V."/>
            <person name="Dedysh S.N."/>
        </authorList>
    </citation>
    <scope>NUCLEOTIDE SEQUENCE [LARGE SCALE GENOMIC DNA]</scope>
    <source>
        <strain evidence="1 2">AF10</strain>
    </source>
</reference>
<sequence>MAFVNVCLLIGMSRCHDAHTENRNEEQQTQDNVLAWYSF</sequence>
<proteinExistence type="predicted"/>
<protein>
    <submittedName>
        <fullName evidence="1">Uncharacterized protein</fullName>
    </submittedName>
</protein>
<dbReference type="Proteomes" id="UP000289437">
    <property type="component" value="Unassembled WGS sequence"/>
</dbReference>
<dbReference type="EMBL" id="RDSM01000002">
    <property type="protein sequence ID" value="RXH55471.1"/>
    <property type="molecule type" value="Genomic_DNA"/>
</dbReference>
<reference evidence="2" key="2">
    <citation type="submission" date="2019-02" db="EMBL/GenBank/DDBJ databases">
        <title>Granulicella sibirica sp. nov., a psychrotolerant acidobacterium isolated from an organic soil layer in forested tundra, West Siberia.</title>
        <authorList>
            <person name="Oshkin I.Y."/>
            <person name="Kulichevskaya I.S."/>
            <person name="Rijpstra W.I.C."/>
            <person name="Sinninghe Damste J.S."/>
            <person name="Rakitin A.L."/>
            <person name="Ravin N.V."/>
            <person name="Dedysh S.N."/>
        </authorList>
    </citation>
    <scope>NUCLEOTIDE SEQUENCE [LARGE SCALE GENOMIC DNA]</scope>
    <source>
        <strain evidence="2">AF10</strain>
    </source>
</reference>
<gene>
    <name evidence="1" type="ORF">GRAN_2328</name>
</gene>
<dbReference type="AlphaFoldDB" id="A0A4Q0T1P9"/>
<organism evidence="1 2">
    <name type="scientific">Granulicella sibirica</name>
    <dbReference type="NCBI Taxonomy" id="2479048"/>
    <lineage>
        <taxon>Bacteria</taxon>
        <taxon>Pseudomonadati</taxon>
        <taxon>Acidobacteriota</taxon>
        <taxon>Terriglobia</taxon>
        <taxon>Terriglobales</taxon>
        <taxon>Acidobacteriaceae</taxon>
        <taxon>Granulicella</taxon>
    </lineage>
</organism>
<keyword evidence="2" id="KW-1185">Reference proteome</keyword>
<accession>A0A4Q0T1P9</accession>